<feature type="non-terminal residue" evidence="1">
    <location>
        <position position="178"/>
    </location>
</feature>
<evidence type="ECO:0000313" key="2">
    <source>
        <dbReference type="Proteomes" id="UP000035740"/>
    </source>
</evidence>
<keyword evidence="2" id="KW-1185">Reference proteome</keyword>
<dbReference type="Gramene" id="KMS65886">
    <property type="protein sequence ID" value="KMS65886"/>
    <property type="gene ID" value="BVRB_034280"/>
</dbReference>
<sequence>VATASPISDSADVESLNKITAQSAIRKAVGSMTAFMFAKQSSKCSVLAVFETPIQVETALSLKELSSLDITDVSTSRYTEGAVFPQWAQSLSRTPSNSNPGLMAKALASTVLFGALVGSHAKAIDERIGFTSTAKSALATTKEAVAETDQRLGISNRVKDVAEKVDNKLHIKESAEKG</sequence>
<proteinExistence type="predicted"/>
<dbReference type="EMBL" id="KQ106279">
    <property type="protein sequence ID" value="KMS65886.1"/>
    <property type="molecule type" value="Genomic_DNA"/>
</dbReference>
<evidence type="ECO:0000313" key="1">
    <source>
        <dbReference type="EMBL" id="KMS65886.1"/>
    </source>
</evidence>
<reference evidence="1 2" key="1">
    <citation type="journal article" date="2014" name="Nature">
        <title>The genome of the recently domesticated crop plant sugar beet (Beta vulgaris).</title>
        <authorList>
            <person name="Dohm J.C."/>
            <person name="Minoche A.E."/>
            <person name="Holtgrawe D."/>
            <person name="Capella-Gutierrez S."/>
            <person name="Zakrzewski F."/>
            <person name="Tafer H."/>
            <person name="Rupp O."/>
            <person name="Sorensen T.R."/>
            <person name="Stracke R."/>
            <person name="Reinhardt R."/>
            <person name="Goesmann A."/>
            <person name="Kraft T."/>
            <person name="Schulz B."/>
            <person name="Stadler P.F."/>
            <person name="Schmidt T."/>
            <person name="Gabaldon T."/>
            <person name="Lehrach H."/>
            <person name="Weisshaar B."/>
            <person name="Himmelbauer H."/>
        </authorList>
    </citation>
    <scope>NUCLEOTIDE SEQUENCE [LARGE SCALE GENOMIC DNA]</scope>
    <source>
        <tissue evidence="1">Taproot</tissue>
    </source>
</reference>
<feature type="non-terminal residue" evidence="1">
    <location>
        <position position="1"/>
    </location>
</feature>
<dbReference type="Proteomes" id="UP000035740">
    <property type="component" value="Unassembled WGS sequence"/>
</dbReference>
<protein>
    <submittedName>
        <fullName evidence="1">Uncharacterized protein</fullName>
    </submittedName>
</protein>
<accession>A0A0J7YQM0</accession>
<dbReference type="AlphaFoldDB" id="A0A0J7YQM0"/>
<gene>
    <name evidence="1" type="ORF">BVRB_034280</name>
</gene>
<name>A0A0J7YQM0_BETVV</name>
<organism evidence="1 2">
    <name type="scientific">Beta vulgaris subsp. vulgaris</name>
    <name type="common">Beet</name>
    <dbReference type="NCBI Taxonomy" id="3555"/>
    <lineage>
        <taxon>Eukaryota</taxon>
        <taxon>Viridiplantae</taxon>
        <taxon>Streptophyta</taxon>
        <taxon>Embryophyta</taxon>
        <taxon>Tracheophyta</taxon>
        <taxon>Spermatophyta</taxon>
        <taxon>Magnoliopsida</taxon>
        <taxon>eudicotyledons</taxon>
        <taxon>Gunneridae</taxon>
        <taxon>Pentapetalae</taxon>
        <taxon>Caryophyllales</taxon>
        <taxon>Chenopodiaceae</taxon>
        <taxon>Betoideae</taxon>
        <taxon>Beta</taxon>
    </lineage>
</organism>
<dbReference type="OrthoDB" id="10569424at2759"/>